<keyword evidence="4" id="KW-1185">Reference proteome</keyword>
<feature type="chain" id="PRO_5043701122" description="Lipoprotein" evidence="2">
    <location>
        <begin position="26"/>
        <end position="151"/>
    </location>
</feature>
<evidence type="ECO:0000313" key="4">
    <source>
        <dbReference type="Proteomes" id="UP001244427"/>
    </source>
</evidence>
<evidence type="ECO:0000256" key="1">
    <source>
        <dbReference type="SAM" id="MobiDB-lite"/>
    </source>
</evidence>
<name>A0AAW8F4Y9_9MICO</name>
<comment type="caution">
    <text evidence="3">The sequence shown here is derived from an EMBL/GenBank/DDBJ whole genome shotgun (WGS) entry which is preliminary data.</text>
</comment>
<dbReference type="Proteomes" id="UP001244427">
    <property type="component" value="Unassembled WGS sequence"/>
</dbReference>
<evidence type="ECO:0008006" key="5">
    <source>
        <dbReference type="Google" id="ProtNLM"/>
    </source>
</evidence>
<dbReference type="RefSeq" id="WP_307298921.1">
    <property type="nucleotide sequence ID" value="NZ_JAUSXV010000001.1"/>
</dbReference>
<gene>
    <name evidence="3" type="ORF">QFZ53_003712</name>
</gene>
<sequence>MDQLKPAAVISALVVVLMTATGCTAESGVGPSPIPSSGSASTETTPTELLASYPDQEALIEKIDSGRGTAEVGPFDRANDRVGVYVRCFGEGSVHVEVVGAAEFDQDCLTDPDDPGTRNLIDVRYVEQVTVKASSDSTNMWSLAVTAITDG</sequence>
<evidence type="ECO:0000313" key="3">
    <source>
        <dbReference type="EMBL" id="MDQ0649516.1"/>
    </source>
</evidence>
<proteinExistence type="predicted"/>
<evidence type="ECO:0000256" key="2">
    <source>
        <dbReference type="SAM" id="SignalP"/>
    </source>
</evidence>
<reference evidence="3 4" key="1">
    <citation type="submission" date="2023-07" db="EMBL/GenBank/DDBJ databases">
        <title>Comparative genomics of wheat-associated soil bacteria to identify genetic determinants of phenazine resistance.</title>
        <authorList>
            <person name="Mouncey N."/>
        </authorList>
    </citation>
    <scope>NUCLEOTIDE SEQUENCE [LARGE SCALE GENOMIC DNA]</scope>
    <source>
        <strain evidence="3 4">W4I9-1</strain>
    </source>
</reference>
<feature type="compositionally biased region" description="Low complexity" evidence="1">
    <location>
        <begin position="27"/>
        <end position="41"/>
    </location>
</feature>
<accession>A0AAW8F4Y9</accession>
<dbReference type="EMBL" id="JAUSXV010000001">
    <property type="protein sequence ID" value="MDQ0649516.1"/>
    <property type="molecule type" value="Genomic_DNA"/>
</dbReference>
<feature type="signal peptide" evidence="2">
    <location>
        <begin position="1"/>
        <end position="25"/>
    </location>
</feature>
<feature type="region of interest" description="Disordered" evidence="1">
    <location>
        <begin position="25"/>
        <end position="45"/>
    </location>
</feature>
<organism evidence="3 4">
    <name type="scientific">Microbacterium natoriense</name>
    <dbReference type="NCBI Taxonomy" id="284570"/>
    <lineage>
        <taxon>Bacteria</taxon>
        <taxon>Bacillati</taxon>
        <taxon>Actinomycetota</taxon>
        <taxon>Actinomycetes</taxon>
        <taxon>Micrococcales</taxon>
        <taxon>Microbacteriaceae</taxon>
        <taxon>Microbacterium</taxon>
    </lineage>
</organism>
<protein>
    <recommendedName>
        <fullName evidence="5">Lipoprotein</fullName>
    </recommendedName>
</protein>
<dbReference type="PROSITE" id="PS51257">
    <property type="entry name" value="PROKAR_LIPOPROTEIN"/>
    <property type="match status" value="1"/>
</dbReference>
<keyword evidence="2" id="KW-0732">Signal</keyword>
<dbReference type="AlphaFoldDB" id="A0AAW8F4Y9"/>